<keyword evidence="4 9" id="KW-0547">Nucleotide-binding</keyword>
<dbReference type="AlphaFoldDB" id="A0A5J4YUP0"/>
<evidence type="ECO:0000256" key="8">
    <source>
        <dbReference type="RuleBase" id="RU004011"/>
    </source>
</evidence>
<keyword evidence="6 9" id="KW-0067">ATP-binding</keyword>
<dbReference type="FunFam" id="3.30.70.141:FF:000002">
    <property type="entry name" value="Nucleoside diphosphate kinase"/>
    <property type="match status" value="1"/>
</dbReference>
<keyword evidence="12" id="KW-1185">Reference proteome</keyword>
<dbReference type="GO" id="GO:0006183">
    <property type="term" value="P:GTP biosynthetic process"/>
    <property type="evidence" value="ECO:0007669"/>
    <property type="project" value="InterPro"/>
</dbReference>
<dbReference type="NCBIfam" id="NF001908">
    <property type="entry name" value="PRK00668.1"/>
    <property type="match status" value="1"/>
</dbReference>
<feature type="binding site" evidence="7">
    <location>
        <position position="106"/>
    </location>
    <ligand>
        <name>ATP</name>
        <dbReference type="ChEBI" id="CHEBI:30616"/>
    </ligand>
</feature>
<dbReference type="Proteomes" id="UP000324585">
    <property type="component" value="Unassembled WGS sequence"/>
</dbReference>
<dbReference type="SMART" id="SM00562">
    <property type="entry name" value="NDK"/>
    <property type="match status" value="1"/>
</dbReference>
<evidence type="ECO:0000256" key="2">
    <source>
        <dbReference type="ARBA" id="ARBA00008142"/>
    </source>
</evidence>
<evidence type="ECO:0000256" key="6">
    <source>
        <dbReference type="ARBA" id="ARBA00022840"/>
    </source>
</evidence>
<sequence>MTMAMERTFIAIKPDGVNRALIGDIISRFEKRGYKLVAMKLLKPSKELAETHYAALSSKPFFAGLVEFICSGPVCAMVWEGTDVVKTGRTMIGATKPTESAPGTIRGDYGIDVGRNVIHGSDAVDTAEREIGIWFKPEELVEWEPTMSTWIYE</sequence>
<keyword evidence="5 9" id="KW-0418">Kinase</keyword>
<keyword evidence="3 9" id="KW-0808">Transferase</keyword>
<dbReference type="OMA" id="QHYGEHK"/>
<dbReference type="PRINTS" id="PR01243">
    <property type="entry name" value="NUCDPKINASE"/>
</dbReference>
<dbReference type="EC" id="2.7.4.6" evidence="9"/>
<dbReference type="GO" id="GO:0005524">
    <property type="term" value="F:ATP binding"/>
    <property type="evidence" value="ECO:0007669"/>
    <property type="project" value="UniProtKB-KW"/>
</dbReference>
<evidence type="ECO:0000313" key="11">
    <source>
        <dbReference type="EMBL" id="KAA8494127.1"/>
    </source>
</evidence>
<feature type="binding site" evidence="7">
    <location>
        <position position="89"/>
    </location>
    <ligand>
        <name>ATP</name>
        <dbReference type="ChEBI" id="CHEBI:30616"/>
    </ligand>
</feature>
<organism evidence="11 12">
    <name type="scientific">Porphyridium purpureum</name>
    <name type="common">Red alga</name>
    <name type="synonym">Porphyridium cruentum</name>
    <dbReference type="NCBI Taxonomy" id="35688"/>
    <lineage>
        <taxon>Eukaryota</taxon>
        <taxon>Rhodophyta</taxon>
        <taxon>Bangiophyceae</taxon>
        <taxon>Porphyridiales</taxon>
        <taxon>Porphyridiaceae</taxon>
        <taxon>Porphyridium</taxon>
    </lineage>
</organism>
<dbReference type="Pfam" id="PF00334">
    <property type="entry name" value="NDK"/>
    <property type="match status" value="1"/>
</dbReference>
<feature type="binding site" evidence="7">
    <location>
        <position position="95"/>
    </location>
    <ligand>
        <name>ATP</name>
        <dbReference type="ChEBI" id="CHEBI:30616"/>
    </ligand>
</feature>
<evidence type="ECO:0000256" key="3">
    <source>
        <dbReference type="ARBA" id="ARBA00022679"/>
    </source>
</evidence>
<dbReference type="GO" id="GO:0006241">
    <property type="term" value="P:CTP biosynthetic process"/>
    <property type="evidence" value="ECO:0007669"/>
    <property type="project" value="InterPro"/>
</dbReference>
<dbReference type="SUPFAM" id="SSF54919">
    <property type="entry name" value="Nucleoside diphosphate kinase, NDK"/>
    <property type="match status" value="1"/>
</dbReference>
<dbReference type="InterPro" id="IPR034907">
    <property type="entry name" value="NDK-like_dom"/>
</dbReference>
<dbReference type="GO" id="GO:0004550">
    <property type="term" value="F:nucleoside diphosphate kinase activity"/>
    <property type="evidence" value="ECO:0007669"/>
    <property type="project" value="UniProtKB-EC"/>
</dbReference>
<dbReference type="PANTHER" id="PTHR11349">
    <property type="entry name" value="NUCLEOSIDE DIPHOSPHATE KINASE"/>
    <property type="match status" value="1"/>
</dbReference>
<dbReference type="InterPro" id="IPR001564">
    <property type="entry name" value="Nucleoside_diP_kinase"/>
</dbReference>
<dbReference type="OrthoDB" id="2162449at2759"/>
<feature type="active site" description="Pros-phosphohistidine intermediate" evidence="7">
    <location>
        <position position="119"/>
    </location>
</feature>
<comment type="similarity">
    <text evidence="2 7 8">Belongs to the NDK family.</text>
</comment>
<evidence type="ECO:0000256" key="1">
    <source>
        <dbReference type="ARBA" id="ARBA00001946"/>
    </source>
</evidence>
<comment type="catalytic activity">
    <reaction evidence="9">
        <text>a 2'-deoxyribonucleoside 5'-diphosphate + ATP = a 2'-deoxyribonucleoside 5'-triphosphate + ADP</text>
        <dbReference type="Rhea" id="RHEA:44640"/>
        <dbReference type="ChEBI" id="CHEBI:30616"/>
        <dbReference type="ChEBI" id="CHEBI:61560"/>
        <dbReference type="ChEBI" id="CHEBI:73316"/>
        <dbReference type="ChEBI" id="CHEBI:456216"/>
        <dbReference type="EC" id="2.7.4.6"/>
    </reaction>
</comment>
<gene>
    <name evidence="11" type="ORF">FVE85_4102</name>
</gene>
<evidence type="ECO:0000313" key="12">
    <source>
        <dbReference type="Proteomes" id="UP000324585"/>
    </source>
</evidence>
<proteinExistence type="inferred from homology"/>
<feature type="binding site" evidence="7">
    <location>
        <position position="13"/>
    </location>
    <ligand>
        <name>ATP</name>
        <dbReference type="ChEBI" id="CHEBI:30616"/>
    </ligand>
</feature>
<evidence type="ECO:0000256" key="7">
    <source>
        <dbReference type="PROSITE-ProRule" id="PRU00706"/>
    </source>
</evidence>
<comment type="cofactor">
    <cofactor evidence="1">
        <name>Mg(2+)</name>
        <dbReference type="ChEBI" id="CHEBI:18420"/>
    </cofactor>
</comment>
<dbReference type="PROSITE" id="PS51374">
    <property type="entry name" value="NDPK_LIKE"/>
    <property type="match status" value="1"/>
</dbReference>
<dbReference type="Gene3D" id="3.30.70.141">
    <property type="entry name" value="Nucleoside diphosphate kinase-like domain"/>
    <property type="match status" value="1"/>
</dbReference>
<evidence type="ECO:0000256" key="5">
    <source>
        <dbReference type="ARBA" id="ARBA00022777"/>
    </source>
</evidence>
<dbReference type="InterPro" id="IPR036850">
    <property type="entry name" value="NDK-like_dom_sf"/>
</dbReference>
<name>A0A5J4YUP0_PORPP</name>
<accession>A0A5J4YUP0</accession>
<protein>
    <recommendedName>
        <fullName evidence="9">Nucleoside diphosphate kinase</fullName>
        <ecNumber evidence="9">2.7.4.6</ecNumber>
    </recommendedName>
</protein>
<evidence type="ECO:0000259" key="10">
    <source>
        <dbReference type="SMART" id="SM00562"/>
    </source>
</evidence>
<comment type="caution">
    <text evidence="11">The sequence shown here is derived from an EMBL/GenBank/DDBJ whole genome shotgun (WGS) entry which is preliminary data.</text>
</comment>
<dbReference type="InterPro" id="IPR023005">
    <property type="entry name" value="Nucleoside_diP_kinase_AS"/>
</dbReference>
<dbReference type="EMBL" id="VRMN01000005">
    <property type="protein sequence ID" value="KAA8494127.1"/>
    <property type="molecule type" value="Genomic_DNA"/>
</dbReference>
<feature type="domain" description="Nucleoside diphosphate kinase-like" evidence="10">
    <location>
        <begin position="5"/>
        <end position="142"/>
    </location>
</feature>
<feature type="binding site" evidence="7">
    <location>
        <position position="116"/>
    </location>
    <ligand>
        <name>ATP</name>
        <dbReference type="ChEBI" id="CHEBI:30616"/>
    </ligand>
</feature>
<evidence type="ECO:0000256" key="4">
    <source>
        <dbReference type="ARBA" id="ARBA00022741"/>
    </source>
</evidence>
<reference evidence="12" key="1">
    <citation type="journal article" date="2019" name="Nat. Commun.">
        <title>Expansion of phycobilisome linker gene families in mesophilic red algae.</title>
        <authorList>
            <person name="Lee J."/>
            <person name="Kim D."/>
            <person name="Bhattacharya D."/>
            <person name="Yoon H.S."/>
        </authorList>
    </citation>
    <scope>NUCLEOTIDE SEQUENCE [LARGE SCALE GENOMIC DNA]</scope>
    <source>
        <strain evidence="12">CCMP 1328</strain>
    </source>
</reference>
<dbReference type="HAMAP" id="MF_00451">
    <property type="entry name" value="NDP_kinase"/>
    <property type="match status" value="1"/>
</dbReference>
<dbReference type="CDD" id="cd04413">
    <property type="entry name" value="NDPk_I"/>
    <property type="match status" value="1"/>
</dbReference>
<dbReference type="PROSITE" id="PS00469">
    <property type="entry name" value="NDPK"/>
    <property type="match status" value="1"/>
</dbReference>
<evidence type="ECO:0000256" key="9">
    <source>
        <dbReference type="RuleBase" id="RU004013"/>
    </source>
</evidence>
<feature type="binding site" evidence="7">
    <location>
        <position position="61"/>
    </location>
    <ligand>
        <name>ATP</name>
        <dbReference type="ChEBI" id="CHEBI:30616"/>
    </ligand>
</feature>
<dbReference type="GO" id="GO:0006228">
    <property type="term" value="P:UTP biosynthetic process"/>
    <property type="evidence" value="ECO:0007669"/>
    <property type="project" value="InterPro"/>
</dbReference>